<sequence>MIPKEWATMKLEYLSLMANQLSGQIPKFLGNITTLTYLSIESNSFSGTIPAELGKLVNLKNLLLNDNNLAGQLPIELNKLVNLIELRISSNNFSGQIPNFFHHWKQLEKLQIQGSGFEGPIPTSISLLTNLIELRISDLNGEGSEFPSLENLTSLMRLMLRSCKLSGPIPPYISAMSRLKILDLSFNKLNGSIPNELQYLNKLQNMYLTSNMLSGPVPNWITNKADSSHIDLSYNNFDEHSAPSSCNKETLNLYRSFSRGESLKSSVCLKSFNCKEARYSMHINCGGKETTIADSTYEEDDERGGAAKFVPRRADWGFSSSGEFWFSQVPGNYIAKGNPMLRLPDSNLYTRARLSATSLTYYGSCLGKGNYSVTLHFCEIVFSNNSYSSLGRRMFDIYIQDKLVHKNFDIVKEANGTSKVVKKVYQHIPVSDSVEIRFYYAGKGSTGIPLRGTYGPLISAISVKSVLAGLDLQTGLFTFKQIKAATNNFSADSKIGEGGFGSVYLGILLDGAHIAVKQLSSRSKQGNQEFVNEIGMISGLRHPNLVRLYGCCVEGNQLFLIYEYMENNNLARALFGRSHLKLNWPTRQKICIDVARGLTYLHEESIIKIVHRDIKATNILLDGDLNAKISDFGLAKLDEGEHTHISTRVAGTIGYMAPEYALWGYLTYKADVYSFGVLALEIVAGRNNTNFRPDDNYFCLLDWGFALQQQNGNLMELVDPMLGTDYNKEEVLKMIKIALLCTNPSPAVRPVMSEVLSMLEGKMLVKELTLAPSGCNSDWFYEASKGYHDMTSDSETHSLIRSPDARNGCSSTCHAKPPVIEGDQT</sequence>
<keyword evidence="17" id="KW-0675">Receptor</keyword>
<comment type="catalytic activity">
    <reaction evidence="19">
        <text>L-threonyl-[protein] + ATP = O-phospho-L-threonyl-[protein] + ADP + H(+)</text>
        <dbReference type="Rhea" id="RHEA:46608"/>
        <dbReference type="Rhea" id="RHEA-COMP:11060"/>
        <dbReference type="Rhea" id="RHEA-COMP:11605"/>
        <dbReference type="ChEBI" id="CHEBI:15378"/>
        <dbReference type="ChEBI" id="CHEBI:30013"/>
        <dbReference type="ChEBI" id="CHEBI:30616"/>
        <dbReference type="ChEBI" id="CHEBI:61977"/>
        <dbReference type="ChEBI" id="CHEBI:456216"/>
        <dbReference type="EC" id="2.7.11.1"/>
    </reaction>
</comment>
<keyword evidence="5" id="KW-0723">Serine/threonine-protein kinase</keyword>
<dbReference type="Gene3D" id="1.10.510.10">
    <property type="entry name" value="Transferase(Phosphotransferase) domain 1"/>
    <property type="match status" value="1"/>
</dbReference>
<comment type="subcellular location">
    <subcellularLocation>
        <location evidence="1">Cell membrane</location>
    </subcellularLocation>
    <subcellularLocation>
        <location evidence="2">Membrane</location>
        <topology evidence="2">Single-pass type I membrane protein</topology>
    </subcellularLocation>
</comment>
<keyword evidence="18" id="KW-0325">Glycoprotein</keyword>
<evidence type="ECO:0000256" key="10">
    <source>
        <dbReference type="ARBA" id="ARBA00022729"/>
    </source>
</evidence>
<dbReference type="Pfam" id="PF13855">
    <property type="entry name" value="LRR_8"/>
    <property type="match status" value="1"/>
</dbReference>
<dbReference type="Pfam" id="PF11721">
    <property type="entry name" value="Malectin"/>
    <property type="match status" value="1"/>
</dbReference>
<keyword evidence="12 21" id="KW-0547">Nucleotide-binding</keyword>
<dbReference type="PROSITE" id="PS50011">
    <property type="entry name" value="PROTEIN_KINASE_DOM"/>
    <property type="match status" value="1"/>
</dbReference>
<reference evidence="23" key="2">
    <citation type="submission" date="2021-03" db="UniProtKB">
        <authorList>
            <consortium name="EnsemblPlants"/>
        </authorList>
    </citation>
    <scope>IDENTIFICATION</scope>
</reference>
<evidence type="ECO:0000256" key="5">
    <source>
        <dbReference type="ARBA" id="ARBA00022527"/>
    </source>
</evidence>
<evidence type="ECO:0000256" key="20">
    <source>
        <dbReference type="ARBA" id="ARBA00048679"/>
    </source>
</evidence>
<dbReference type="GO" id="GO:0004674">
    <property type="term" value="F:protein serine/threonine kinase activity"/>
    <property type="evidence" value="ECO:0007669"/>
    <property type="project" value="UniProtKB-KW"/>
</dbReference>
<dbReference type="InterPro" id="IPR001245">
    <property type="entry name" value="Ser-Thr/Tyr_kinase_cat_dom"/>
</dbReference>
<evidence type="ECO:0000256" key="11">
    <source>
        <dbReference type="ARBA" id="ARBA00022737"/>
    </source>
</evidence>
<dbReference type="InterPro" id="IPR011009">
    <property type="entry name" value="Kinase-like_dom_sf"/>
</dbReference>
<dbReference type="Gramene" id="AUR62039504-RA">
    <property type="protein sequence ID" value="AUR62039504-RA:cds"/>
    <property type="gene ID" value="AUR62039504"/>
</dbReference>
<keyword evidence="11" id="KW-0677">Repeat</keyword>
<dbReference type="FunFam" id="1.10.510.10:FF:000044">
    <property type="entry name" value="Putative LRR receptor-like serine/threonine-protein kinase"/>
    <property type="match status" value="1"/>
</dbReference>
<dbReference type="Proteomes" id="UP000596660">
    <property type="component" value="Unplaced"/>
</dbReference>
<dbReference type="Gene3D" id="2.60.120.430">
    <property type="entry name" value="Galactose-binding lectin"/>
    <property type="match status" value="1"/>
</dbReference>
<evidence type="ECO:0000256" key="4">
    <source>
        <dbReference type="ARBA" id="ARBA00022475"/>
    </source>
</evidence>
<dbReference type="EC" id="2.7.11.1" evidence="3"/>
<evidence type="ECO:0000256" key="18">
    <source>
        <dbReference type="ARBA" id="ARBA00023180"/>
    </source>
</evidence>
<keyword evidence="9" id="KW-0812">Transmembrane</keyword>
<dbReference type="Gene3D" id="3.80.10.10">
    <property type="entry name" value="Ribonuclease Inhibitor"/>
    <property type="match status" value="1"/>
</dbReference>
<dbReference type="Gene3D" id="3.30.200.20">
    <property type="entry name" value="Phosphorylase Kinase, domain 1"/>
    <property type="match status" value="1"/>
</dbReference>
<evidence type="ECO:0000259" key="22">
    <source>
        <dbReference type="PROSITE" id="PS50011"/>
    </source>
</evidence>
<dbReference type="SUPFAM" id="SSF52058">
    <property type="entry name" value="L domain-like"/>
    <property type="match status" value="1"/>
</dbReference>
<evidence type="ECO:0000256" key="21">
    <source>
        <dbReference type="PROSITE-ProRule" id="PRU10141"/>
    </source>
</evidence>
<evidence type="ECO:0000256" key="17">
    <source>
        <dbReference type="ARBA" id="ARBA00023170"/>
    </source>
</evidence>
<dbReference type="InterPro" id="IPR051824">
    <property type="entry name" value="LRR_Rcpt-Like_S/T_Kinase"/>
</dbReference>
<proteinExistence type="predicted"/>
<dbReference type="FunFam" id="3.80.10.10:FF:000041">
    <property type="entry name" value="LRR receptor-like serine/threonine-protein kinase ERECTA"/>
    <property type="match status" value="1"/>
</dbReference>
<keyword evidence="15" id="KW-1133">Transmembrane helix</keyword>
<dbReference type="InterPro" id="IPR032675">
    <property type="entry name" value="LRR_dom_sf"/>
</dbReference>
<dbReference type="GO" id="GO:0005886">
    <property type="term" value="C:plasma membrane"/>
    <property type="evidence" value="ECO:0007669"/>
    <property type="project" value="UniProtKB-SubCell"/>
</dbReference>
<dbReference type="FunFam" id="3.30.200.20:FF:000217">
    <property type="entry name" value="probable LRR receptor-like serine/threonine-protein kinase At1g53430"/>
    <property type="match status" value="1"/>
</dbReference>
<evidence type="ECO:0000256" key="8">
    <source>
        <dbReference type="ARBA" id="ARBA00022679"/>
    </source>
</evidence>
<keyword evidence="6" id="KW-0597">Phosphoprotein</keyword>
<evidence type="ECO:0000256" key="14">
    <source>
        <dbReference type="ARBA" id="ARBA00022840"/>
    </source>
</evidence>
<dbReference type="InterPro" id="IPR008271">
    <property type="entry name" value="Ser/Thr_kinase_AS"/>
</dbReference>
<evidence type="ECO:0000313" key="23">
    <source>
        <dbReference type="EnsemblPlants" id="AUR62039504-RA:cds"/>
    </source>
</evidence>
<dbReference type="PROSITE" id="PS00107">
    <property type="entry name" value="PROTEIN_KINASE_ATP"/>
    <property type="match status" value="1"/>
</dbReference>
<dbReference type="SUPFAM" id="SSF56112">
    <property type="entry name" value="Protein kinase-like (PK-like)"/>
    <property type="match status" value="1"/>
</dbReference>
<keyword evidence="7" id="KW-0433">Leucine-rich repeat</keyword>
<dbReference type="Pfam" id="PF07714">
    <property type="entry name" value="PK_Tyr_Ser-Thr"/>
    <property type="match status" value="1"/>
</dbReference>
<dbReference type="PROSITE" id="PS00108">
    <property type="entry name" value="PROTEIN_KINASE_ST"/>
    <property type="match status" value="1"/>
</dbReference>
<evidence type="ECO:0000256" key="6">
    <source>
        <dbReference type="ARBA" id="ARBA00022553"/>
    </source>
</evidence>
<keyword evidence="24" id="KW-1185">Reference proteome</keyword>
<evidence type="ECO:0000313" key="24">
    <source>
        <dbReference type="Proteomes" id="UP000596660"/>
    </source>
</evidence>
<organism evidence="23 24">
    <name type="scientific">Chenopodium quinoa</name>
    <name type="common">Quinoa</name>
    <dbReference type="NCBI Taxonomy" id="63459"/>
    <lineage>
        <taxon>Eukaryota</taxon>
        <taxon>Viridiplantae</taxon>
        <taxon>Streptophyta</taxon>
        <taxon>Embryophyta</taxon>
        <taxon>Tracheophyta</taxon>
        <taxon>Spermatophyta</taxon>
        <taxon>Magnoliopsida</taxon>
        <taxon>eudicotyledons</taxon>
        <taxon>Gunneridae</taxon>
        <taxon>Pentapetalae</taxon>
        <taxon>Caryophyllales</taxon>
        <taxon>Chenopodiaceae</taxon>
        <taxon>Chenopodioideae</taxon>
        <taxon>Atripliceae</taxon>
        <taxon>Chenopodium</taxon>
    </lineage>
</organism>
<evidence type="ECO:0000256" key="13">
    <source>
        <dbReference type="ARBA" id="ARBA00022777"/>
    </source>
</evidence>
<dbReference type="PANTHER" id="PTHR48006">
    <property type="entry name" value="LEUCINE-RICH REPEAT-CONTAINING PROTEIN DDB_G0281931-RELATED"/>
    <property type="match status" value="1"/>
</dbReference>
<keyword evidence="4" id="KW-1003">Cell membrane</keyword>
<evidence type="ECO:0000256" key="15">
    <source>
        <dbReference type="ARBA" id="ARBA00022989"/>
    </source>
</evidence>
<dbReference type="FunFam" id="2.60.120.430:FF:000004">
    <property type="entry name" value="Putative leucine-rich repeat receptor-like serine/threonine-protein kinase"/>
    <property type="match status" value="1"/>
</dbReference>
<keyword evidence="16" id="KW-0472">Membrane</keyword>
<dbReference type="Pfam" id="PF00560">
    <property type="entry name" value="LRR_1"/>
    <property type="match status" value="2"/>
</dbReference>
<dbReference type="PANTHER" id="PTHR48006:SF66">
    <property type="entry name" value="PROTEIN KINASE DOMAIN-CONTAINING PROTEIN"/>
    <property type="match status" value="1"/>
</dbReference>
<dbReference type="FunFam" id="3.80.10.10:FF:000383">
    <property type="entry name" value="Leucine-rich repeat receptor protein kinase EMS1"/>
    <property type="match status" value="1"/>
</dbReference>
<evidence type="ECO:0000256" key="9">
    <source>
        <dbReference type="ARBA" id="ARBA00022692"/>
    </source>
</evidence>
<reference evidence="23" key="1">
    <citation type="journal article" date="2017" name="Nature">
        <title>The genome of Chenopodium quinoa.</title>
        <authorList>
            <person name="Jarvis D.E."/>
            <person name="Ho Y.S."/>
            <person name="Lightfoot D.J."/>
            <person name="Schmoeckel S.M."/>
            <person name="Li B."/>
            <person name="Borm T.J.A."/>
            <person name="Ohyanagi H."/>
            <person name="Mineta K."/>
            <person name="Michell C.T."/>
            <person name="Saber N."/>
            <person name="Kharbatia N.M."/>
            <person name="Rupper R.R."/>
            <person name="Sharp A.R."/>
            <person name="Dally N."/>
            <person name="Boughton B.A."/>
            <person name="Woo Y.H."/>
            <person name="Gao G."/>
            <person name="Schijlen E.G.W.M."/>
            <person name="Guo X."/>
            <person name="Momin A.A."/>
            <person name="Negrao S."/>
            <person name="Al-Babili S."/>
            <person name="Gehring C."/>
            <person name="Roessner U."/>
            <person name="Jung C."/>
            <person name="Murphy K."/>
            <person name="Arold S.T."/>
            <person name="Gojobori T."/>
            <person name="van der Linden C.G."/>
            <person name="van Loo E.N."/>
            <person name="Jellen E.N."/>
            <person name="Maughan P.J."/>
            <person name="Tester M."/>
        </authorList>
    </citation>
    <scope>NUCLEOTIDE SEQUENCE [LARGE SCALE GENOMIC DNA]</scope>
    <source>
        <strain evidence="23">cv. PI 614886</strain>
    </source>
</reference>
<accession>A0A803N2U8</accession>
<keyword evidence="8" id="KW-0808">Transferase</keyword>
<keyword evidence="14 21" id="KW-0067">ATP-binding</keyword>
<keyword evidence="13" id="KW-0418">Kinase</keyword>
<evidence type="ECO:0000256" key="2">
    <source>
        <dbReference type="ARBA" id="ARBA00004479"/>
    </source>
</evidence>
<evidence type="ECO:0000256" key="19">
    <source>
        <dbReference type="ARBA" id="ARBA00047899"/>
    </source>
</evidence>
<evidence type="ECO:0000256" key="3">
    <source>
        <dbReference type="ARBA" id="ARBA00012513"/>
    </source>
</evidence>
<comment type="catalytic activity">
    <reaction evidence="20">
        <text>L-seryl-[protein] + ATP = O-phospho-L-seryl-[protein] + ADP + H(+)</text>
        <dbReference type="Rhea" id="RHEA:17989"/>
        <dbReference type="Rhea" id="RHEA-COMP:9863"/>
        <dbReference type="Rhea" id="RHEA-COMP:11604"/>
        <dbReference type="ChEBI" id="CHEBI:15378"/>
        <dbReference type="ChEBI" id="CHEBI:29999"/>
        <dbReference type="ChEBI" id="CHEBI:30616"/>
        <dbReference type="ChEBI" id="CHEBI:83421"/>
        <dbReference type="ChEBI" id="CHEBI:456216"/>
        <dbReference type="EC" id="2.7.11.1"/>
    </reaction>
</comment>
<feature type="domain" description="Protein kinase" evidence="22">
    <location>
        <begin position="489"/>
        <end position="764"/>
    </location>
</feature>
<dbReference type="InterPro" id="IPR017441">
    <property type="entry name" value="Protein_kinase_ATP_BS"/>
</dbReference>
<dbReference type="OMA" id="KYRPDEN"/>
<dbReference type="SMART" id="SM00220">
    <property type="entry name" value="S_TKc"/>
    <property type="match status" value="1"/>
</dbReference>
<dbReference type="AlphaFoldDB" id="A0A803N2U8"/>
<protein>
    <recommendedName>
        <fullName evidence="3">non-specific serine/threonine protein kinase</fullName>
        <ecNumber evidence="3">2.7.11.1</ecNumber>
    </recommendedName>
</protein>
<dbReference type="InterPro" id="IPR000719">
    <property type="entry name" value="Prot_kinase_dom"/>
</dbReference>
<evidence type="ECO:0000256" key="1">
    <source>
        <dbReference type="ARBA" id="ARBA00004236"/>
    </source>
</evidence>
<evidence type="ECO:0000256" key="16">
    <source>
        <dbReference type="ARBA" id="ARBA00023136"/>
    </source>
</evidence>
<feature type="binding site" evidence="21">
    <location>
        <position position="517"/>
    </location>
    <ligand>
        <name>ATP</name>
        <dbReference type="ChEBI" id="CHEBI:30616"/>
    </ligand>
</feature>
<name>A0A803N2U8_CHEQI</name>
<dbReference type="InterPro" id="IPR021720">
    <property type="entry name" value="Malectin_dom"/>
</dbReference>
<dbReference type="GO" id="GO:0005524">
    <property type="term" value="F:ATP binding"/>
    <property type="evidence" value="ECO:0007669"/>
    <property type="project" value="UniProtKB-UniRule"/>
</dbReference>
<dbReference type="InterPro" id="IPR001611">
    <property type="entry name" value="Leu-rich_rpt"/>
</dbReference>
<evidence type="ECO:0000256" key="7">
    <source>
        <dbReference type="ARBA" id="ARBA00022614"/>
    </source>
</evidence>
<dbReference type="EnsemblPlants" id="AUR62039504-RA">
    <property type="protein sequence ID" value="AUR62039504-RA:cds"/>
    <property type="gene ID" value="AUR62039504"/>
</dbReference>
<keyword evidence="10" id="KW-0732">Signal</keyword>
<evidence type="ECO:0000256" key="12">
    <source>
        <dbReference type="ARBA" id="ARBA00022741"/>
    </source>
</evidence>
<dbReference type="CDD" id="cd14066">
    <property type="entry name" value="STKc_IRAK"/>
    <property type="match status" value="1"/>
</dbReference>